<keyword evidence="7" id="KW-1185">Reference proteome</keyword>
<dbReference type="Pfam" id="PF00685">
    <property type="entry name" value="Sulfotransfer_1"/>
    <property type="match status" value="1"/>
</dbReference>
<sequence length="394" mass="44967">MQPRVQRTHESRVGRVSCMRGGFSHRPNANQTTTNCTGTPRAASATDSSSDRSHFISKLPAREGWSEPLVLYKNYWFRPYFVDSRLRIENGFKPRPEDAILATNPKCGTTWLKALAFTVINRFRYDFGSHPLLFRHPQEVVPSIEAPSHENLTYLENLPSPRLPATHMPLSLFPKSIANCGCLVVYICRDPKDAFVSRWHFDNKMHRGHCVDMETAFDMFTEGFSSNGPFWDHCLEYWRESIAKPDKVLFLKYEDMTLEPTKYVIRLATFLGVPFSIKEIEDGIPEEVVRLCSFEKLSSLSTNQPGEFARLGNIVIEILGKERSSEELAFVFRRRRRFLFLLIDVDALFLRGDADSPDVVADSPTHRTPAHRRGAATTRAATACKDGEQQMQSQ</sequence>
<evidence type="ECO:0000256" key="2">
    <source>
        <dbReference type="ARBA" id="ARBA00022679"/>
    </source>
</evidence>
<organism evidence="6 7">
    <name type="scientific">Miscanthus lutarioriparius</name>
    <dbReference type="NCBI Taxonomy" id="422564"/>
    <lineage>
        <taxon>Eukaryota</taxon>
        <taxon>Viridiplantae</taxon>
        <taxon>Streptophyta</taxon>
        <taxon>Embryophyta</taxon>
        <taxon>Tracheophyta</taxon>
        <taxon>Spermatophyta</taxon>
        <taxon>Magnoliopsida</taxon>
        <taxon>Liliopsida</taxon>
        <taxon>Poales</taxon>
        <taxon>Poaceae</taxon>
        <taxon>PACMAD clade</taxon>
        <taxon>Panicoideae</taxon>
        <taxon>Andropogonodae</taxon>
        <taxon>Andropogoneae</taxon>
        <taxon>Saccharinae</taxon>
        <taxon>Miscanthus</taxon>
    </lineage>
</organism>
<dbReference type="GO" id="GO:0008146">
    <property type="term" value="F:sulfotransferase activity"/>
    <property type="evidence" value="ECO:0007669"/>
    <property type="project" value="InterPro"/>
</dbReference>
<dbReference type="Proteomes" id="UP000604825">
    <property type="component" value="Unassembled WGS sequence"/>
</dbReference>
<dbReference type="OrthoDB" id="205623at2759"/>
<evidence type="ECO:0000256" key="3">
    <source>
        <dbReference type="RuleBase" id="RU361155"/>
    </source>
</evidence>
<protein>
    <recommendedName>
        <fullName evidence="3">Sulfotransferase</fullName>
        <ecNumber evidence="3">2.8.2.-</ecNumber>
    </recommendedName>
</protein>
<evidence type="ECO:0000259" key="5">
    <source>
        <dbReference type="Pfam" id="PF00685"/>
    </source>
</evidence>
<proteinExistence type="inferred from homology"/>
<evidence type="ECO:0000256" key="1">
    <source>
        <dbReference type="ARBA" id="ARBA00005771"/>
    </source>
</evidence>
<dbReference type="Gene3D" id="3.40.50.300">
    <property type="entry name" value="P-loop containing nucleotide triphosphate hydrolases"/>
    <property type="match status" value="1"/>
</dbReference>
<dbReference type="InterPro" id="IPR000863">
    <property type="entry name" value="Sulfotransferase_dom"/>
</dbReference>
<dbReference type="InterPro" id="IPR027417">
    <property type="entry name" value="P-loop_NTPase"/>
</dbReference>
<feature type="region of interest" description="Disordered" evidence="4">
    <location>
        <begin position="359"/>
        <end position="394"/>
    </location>
</feature>
<dbReference type="AlphaFoldDB" id="A0A811P7P1"/>
<accession>A0A811P7P1</accession>
<feature type="domain" description="Sulfotransferase" evidence="5">
    <location>
        <begin position="96"/>
        <end position="304"/>
    </location>
</feature>
<comment type="similarity">
    <text evidence="1 3">Belongs to the sulfotransferase 1 family.</text>
</comment>
<gene>
    <name evidence="6" type="ORF">NCGR_LOCUS23167</name>
</gene>
<evidence type="ECO:0000313" key="7">
    <source>
        <dbReference type="Proteomes" id="UP000604825"/>
    </source>
</evidence>
<dbReference type="EMBL" id="CAJGYO010000006">
    <property type="protein sequence ID" value="CAD6234721.1"/>
    <property type="molecule type" value="Genomic_DNA"/>
</dbReference>
<comment type="caution">
    <text evidence="6">The sequence shown here is derived from an EMBL/GenBank/DDBJ whole genome shotgun (WGS) entry which is preliminary data.</text>
</comment>
<name>A0A811P7P1_9POAL</name>
<dbReference type="PANTHER" id="PTHR11783">
    <property type="entry name" value="SULFOTRANSFERASE SULT"/>
    <property type="match status" value="1"/>
</dbReference>
<feature type="region of interest" description="Disordered" evidence="4">
    <location>
        <begin position="20"/>
        <end position="52"/>
    </location>
</feature>
<keyword evidence="2 3" id="KW-0808">Transferase</keyword>
<evidence type="ECO:0000256" key="4">
    <source>
        <dbReference type="SAM" id="MobiDB-lite"/>
    </source>
</evidence>
<reference evidence="6" key="1">
    <citation type="submission" date="2020-10" db="EMBL/GenBank/DDBJ databases">
        <authorList>
            <person name="Han B."/>
            <person name="Lu T."/>
            <person name="Zhao Q."/>
            <person name="Huang X."/>
            <person name="Zhao Y."/>
        </authorList>
    </citation>
    <scope>NUCLEOTIDE SEQUENCE</scope>
</reference>
<evidence type="ECO:0000313" key="6">
    <source>
        <dbReference type="EMBL" id="CAD6234721.1"/>
    </source>
</evidence>
<dbReference type="EC" id="2.8.2.-" evidence="3"/>
<dbReference type="SUPFAM" id="SSF52540">
    <property type="entry name" value="P-loop containing nucleoside triphosphate hydrolases"/>
    <property type="match status" value="1"/>
</dbReference>
<feature type="compositionally biased region" description="Polar residues" evidence="4">
    <location>
        <begin position="27"/>
        <end position="38"/>
    </location>
</feature>